<gene>
    <name evidence="5" type="ORF">PENSTE_c017G06374</name>
</gene>
<evidence type="ECO:0000313" key="5">
    <source>
        <dbReference type="EMBL" id="OQE18770.1"/>
    </source>
</evidence>
<comment type="similarity">
    <text evidence="1">Belongs to the NmrA-type oxidoreductase family. Isoflavone reductase subfamily.</text>
</comment>
<dbReference type="Gene3D" id="3.40.50.720">
    <property type="entry name" value="NAD(P)-binding Rossmann-like Domain"/>
    <property type="match status" value="1"/>
</dbReference>
<dbReference type="AlphaFoldDB" id="A0A1V6SYH8"/>
<accession>A0A1V6SYH8</accession>
<dbReference type="Pfam" id="PF05368">
    <property type="entry name" value="NmrA"/>
    <property type="match status" value="1"/>
</dbReference>
<reference evidence="6" key="1">
    <citation type="journal article" date="2017" name="Nat. Microbiol.">
        <title>Global analysis of biosynthetic gene clusters reveals vast potential of secondary metabolite production in Penicillium species.</title>
        <authorList>
            <person name="Nielsen J.C."/>
            <person name="Grijseels S."/>
            <person name="Prigent S."/>
            <person name="Ji B."/>
            <person name="Dainat J."/>
            <person name="Nielsen K.F."/>
            <person name="Frisvad J.C."/>
            <person name="Workman M."/>
            <person name="Nielsen J."/>
        </authorList>
    </citation>
    <scope>NUCLEOTIDE SEQUENCE [LARGE SCALE GENOMIC DNA]</scope>
    <source>
        <strain evidence="6">IBT 24891</strain>
    </source>
</reference>
<dbReference type="EMBL" id="MLKD01000017">
    <property type="protein sequence ID" value="OQE18770.1"/>
    <property type="molecule type" value="Genomic_DNA"/>
</dbReference>
<dbReference type="PANTHER" id="PTHR47706">
    <property type="entry name" value="NMRA-LIKE FAMILY PROTEIN"/>
    <property type="match status" value="1"/>
</dbReference>
<dbReference type="PANTHER" id="PTHR47706:SF4">
    <property type="entry name" value="NMRA-LIKE DOMAIN-CONTAINING PROTEIN"/>
    <property type="match status" value="1"/>
</dbReference>
<evidence type="ECO:0000259" key="4">
    <source>
        <dbReference type="Pfam" id="PF05368"/>
    </source>
</evidence>
<keyword evidence="6" id="KW-1185">Reference proteome</keyword>
<dbReference type="GO" id="GO:0016491">
    <property type="term" value="F:oxidoreductase activity"/>
    <property type="evidence" value="ECO:0007669"/>
    <property type="project" value="UniProtKB-KW"/>
</dbReference>
<evidence type="ECO:0000313" key="6">
    <source>
        <dbReference type="Proteomes" id="UP000191285"/>
    </source>
</evidence>
<evidence type="ECO:0000256" key="3">
    <source>
        <dbReference type="ARBA" id="ARBA00023002"/>
    </source>
</evidence>
<dbReference type="Gene3D" id="3.90.25.10">
    <property type="entry name" value="UDP-galactose 4-epimerase, domain 1"/>
    <property type="match status" value="1"/>
</dbReference>
<keyword evidence="2" id="KW-0521">NADP</keyword>
<keyword evidence="3" id="KW-0560">Oxidoreductase</keyword>
<sequence>MTLTVAVAGATGRVGKTIVEQIQHENKFSVIALTRSEHVESPLSGVPYVQVDYDDIPALAEQLEKHEIQTVICTIGMLGDDCSEAQLNLIKAADKARTVQRFITSEFGYMTRAERKDVDPGVDWFLTAADFLKNSNLQYTRPVCGAFMDFMGTPRVRSNITPNTIAIDCFKREACIPGDGTARITMIYSYDAATLIAKLLELEEWTEFSFCNGEDTTLGQALKDAEEVLGEKFNVTYVQAEDIASGNFPTMNILDGSGIQPQEQRDYAVFGYEMYLAEGFNLPTEGRLGDKFPGFKPRTVRQFLEMVWKQ</sequence>
<proteinExistence type="inferred from homology"/>
<dbReference type="OrthoDB" id="10000533at2759"/>
<comment type="caution">
    <text evidence="5">The sequence shown here is derived from an EMBL/GenBank/DDBJ whole genome shotgun (WGS) entry which is preliminary data.</text>
</comment>
<dbReference type="Proteomes" id="UP000191285">
    <property type="component" value="Unassembled WGS sequence"/>
</dbReference>
<name>A0A1V6SYH8_9EURO</name>
<dbReference type="InterPro" id="IPR008030">
    <property type="entry name" value="NmrA-like"/>
</dbReference>
<organism evidence="5 6">
    <name type="scientific">Penicillium steckii</name>
    <dbReference type="NCBI Taxonomy" id="303698"/>
    <lineage>
        <taxon>Eukaryota</taxon>
        <taxon>Fungi</taxon>
        <taxon>Dikarya</taxon>
        <taxon>Ascomycota</taxon>
        <taxon>Pezizomycotina</taxon>
        <taxon>Eurotiomycetes</taxon>
        <taxon>Eurotiomycetidae</taxon>
        <taxon>Eurotiales</taxon>
        <taxon>Aspergillaceae</taxon>
        <taxon>Penicillium</taxon>
    </lineage>
</organism>
<dbReference type="InterPro" id="IPR051609">
    <property type="entry name" value="NmrA/Isoflavone_reductase-like"/>
</dbReference>
<protein>
    <recommendedName>
        <fullName evidence="4">NmrA-like domain-containing protein</fullName>
    </recommendedName>
</protein>
<evidence type="ECO:0000256" key="2">
    <source>
        <dbReference type="ARBA" id="ARBA00022857"/>
    </source>
</evidence>
<feature type="domain" description="NmrA-like" evidence="4">
    <location>
        <begin position="2"/>
        <end position="126"/>
    </location>
</feature>
<dbReference type="InterPro" id="IPR036291">
    <property type="entry name" value="NAD(P)-bd_dom_sf"/>
</dbReference>
<dbReference type="SUPFAM" id="SSF51735">
    <property type="entry name" value="NAD(P)-binding Rossmann-fold domains"/>
    <property type="match status" value="1"/>
</dbReference>
<evidence type="ECO:0000256" key="1">
    <source>
        <dbReference type="ARBA" id="ARBA00005725"/>
    </source>
</evidence>